<accession>A0AAN6D8D2</accession>
<evidence type="ECO:0000256" key="3">
    <source>
        <dbReference type="ARBA" id="ARBA00020222"/>
    </source>
</evidence>
<dbReference type="SUPFAM" id="SSF52540">
    <property type="entry name" value="P-loop containing nucleoside triphosphate hydrolases"/>
    <property type="match status" value="1"/>
</dbReference>
<dbReference type="InterPro" id="IPR034260">
    <property type="entry name" value="Yme2_RRM"/>
</dbReference>
<dbReference type="AlphaFoldDB" id="A0AAN6D8D2"/>
<keyword evidence="5" id="KW-0812">Transmembrane</keyword>
<dbReference type="InterPro" id="IPR039627">
    <property type="entry name" value="Yme2_C"/>
</dbReference>
<evidence type="ECO:0000256" key="9">
    <source>
        <dbReference type="ARBA" id="ARBA00023136"/>
    </source>
</evidence>
<dbReference type="Proteomes" id="UP000738402">
    <property type="component" value="Unassembled WGS sequence"/>
</dbReference>
<feature type="domain" description="Mitochondrial escape protein 2 C-terminal" evidence="12">
    <location>
        <begin position="357"/>
        <end position="765"/>
    </location>
</feature>
<comment type="function">
    <text evidence="10 11">Plays a role in maintaining the mitochondrial genome and in controlling the mtDNA escape. Involved in the regulation of mtDNA nucleotide structure and number. May have a dispensable role in early maturation of pre-rRNA.</text>
</comment>
<sequence>MYIRPFIRRPLRRHMAQWPKFWAIQQMRLISEESILRQSDLGEDDDATNTGVILKESKETLLYFDRLTPFKAGRYDFSRLLGSFIMDYSDNGLRKRVLDLAQNSNSPQALQIKGFKYIPRDGGAFVKLAVPPDMDVKVFNKQIMDNVSKKFNDSIWHYLTHVRCFPVKGTPWIEDLRRYPSPRIKIWYEGPQLTQENLYLLLRRYGEINDIIPPPPDSKDPFTIVIYRSTRAAISARHCVTGIKVGDTVVHIQYAPIVKVNLIGNFINNHSRIAIPLLFAILATLAVLVFDPIRYFAVKEKVTSKYSLEKNPYFQQISKLAYRTRDTMSSVLSLPEQTHREMINGMDGMWKEMEIVAKELKLWIEENVNSFIVVQGPRGSGKRNLVEKHVLKDRPNCLYIDCENIIKGRKDQELIKNFADEFGYFPVFSWLNSVSSFVDLIVQGLTGQKSGISESKEAQIKNMLSLTSAVIRDISLTNYRSTSRNDDAHLKEEDFLQQNPQDKPVVVIDRFQAARKANNANAFVYRELAEWAASMVSMNIAHVIFVTDDVGSLETLSKALPNTPFKRCLLTDASNSAVRNFIEQQLSHDDRLSRYLEKDRDTLMKCVEPFGGRVLDLQVFVRRMRSGETPEEALHGIVAQSIEQLSQLFTRNGASGYSASQAWCIIKLLAEKEVATYNDVSQLPLLKSDTHNILQAMENAELITIIREKGMVKEVKPSKPLYHLAFETMVKESRIYHSLETDYLTNLIKFQRSKISQFEEELQKYSGIDDHKLFRERLTYLANKIEASTKSIVECEKKLSDLK</sequence>
<dbReference type="InterPro" id="IPR035979">
    <property type="entry name" value="RBD_domain_sf"/>
</dbReference>
<evidence type="ECO:0000256" key="5">
    <source>
        <dbReference type="ARBA" id="ARBA00022692"/>
    </source>
</evidence>
<dbReference type="PANTHER" id="PTHR32198">
    <property type="entry name" value="MITOCHONDRIAL ESCAPE PROTEIN 2"/>
    <property type="match status" value="1"/>
</dbReference>
<organism evidence="13 14">
    <name type="scientific">Ogataea haglerorum</name>
    <dbReference type="NCBI Taxonomy" id="1937702"/>
    <lineage>
        <taxon>Eukaryota</taxon>
        <taxon>Fungi</taxon>
        <taxon>Dikarya</taxon>
        <taxon>Ascomycota</taxon>
        <taxon>Saccharomycotina</taxon>
        <taxon>Pichiomycetes</taxon>
        <taxon>Pichiales</taxon>
        <taxon>Pichiaceae</taxon>
        <taxon>Ogataea</taxon>
    </lineage>
</organism>
<dbReference type="EMBL" id="JAHLUH010000002">
    <property type="protein sequence ID" value="KAG7729851.1"/>
    <property type="molecule type" value="Genomic_DNA"/>
</dbReference>
<dbReference type="PANTHER" id="PTHR32198:SF2">
    <property type="entry name" value="MITOCHONDRIAL ESCAPE PROTEIN 2"/>
    <property type="match status" value="1"/>
</dbReference>
<evidence type="ECO:0000256" key="11">
    <source>
        <dbReference type="RuleBase" id="RU367108"/>
    </source>
</evidence>
<dbReference type="SUPFAM" id="SSF54928">
    <property type="entry name" value="RNA-binding domain, RBD"/>
    <property type="match status" value="1"/>
</dbReference>
<keyword evidence="7" id="KW-1133">Transmembrane helix</keyword>
<reference evidence="13" key="1">
    <citation type="journal article" date="2021" name="G3 (Bethesda)">
        <title>Genomic diversity, chromosomal rearrangements, and interspecies hybridization in the ogataea polymorpha species complex.</title>
        <authorList>
            <person name="Hanson S.J."/>
            <person name="Cinneide E.O."/>
            <person name="Salzberg L.I."/>
            <person name="Wolfe K.H."/>
            <person name="McGowan J."/>
            <person name="Fitzpatrick D.A."/>
            <person name="Matlin K."/>
        </authorList>
    </citation>
    <scope>NUCLEOTIDE SEQUENCE</scope>
    <source>
        <strain evidence="13">83-405-1</strain>
    </source>
</reference>
<comment type="similarity">
    <text evidence="2 11">Belongs to the YME2 family.</text>
</comment>
<dbReference type="GO" id="GO:0003723">
    <property type="term" value="F:RNA binding"/>
    <property type="evidence" value="ECO:0007669"/>
    <property type="project" value="UniProtKB-UniRule"/>
</dbReference>
<evidence type="ECO:0000256" key="8">
    <source>
        <dbReference type="ARBA" id="ARBA00023128"/>
    </source>
</evidence>
<keyword evidence="6 11" id="KW-0999">Mitochondrion inner membrane</keyword>
<dbReference type="InterPro" id="IPR027417">
    <property type="entry name" value="P-loop_NTPase"/>
</dbReference>
<dbReference type="GO" id="GO:0005743">
    <property type="term" value="C:mitochondrial inner membrane"/>
    <property type="evidence" value="ECO:0007669"/>
    <property type="project" value="UniProtKB-SubCell"/>
</dbReference>
<name>A0AAN6D8D2_9ASCO</name>
<dbReference type="InterPro" id="IPR018850">
    <property type="entry name" value="Mt_escape_2_C"/>
</dbReference>
<evidence type="ECO:0000256" key="10">
    <source>
        <dbReference type="ARBA" id="ARBA00025276"/>
    </source>
</evidence>
<evidence type="ECO:0000313" key="13">
    <source>
        <dbReference type="EMBL" id="KAG7729851.1"/>
    </source>
</evidence>
<protein>
    <recommendedName>
        <fullName evidence="3 11">Mitochondrial escape protein 2</fullName>
    </recommendedName>
</protein>
<keyword evidence="8 11" id="KW-0496">Mitochondrion</keyword>
<keyword evidence="9" id="KW-0472">Membrane</keyword>
<dbReference type="Gene3D" id="3.40.50.300">
    <property type="entry name" value="P-loop containing nucleotide triphosphate hydrolases"/>
    <property type="match status" value="1"/>
</dbReference>
<keyword evidence="11" id="KW-0694">RNA-binding</keyword>
<proteinExistence type="inferred from homology"/>
<comment type="caution">
    <text evidence="13">The sequence shown here is derived from an EMBL/GenBank/DDBJ whole genome shotgun (WGS) entry which is preliminary data.</text>
</comment>
<evidence type="ECO:0000256" key="7">
    <source>
        <dbReference type="ARBA" id="ARBA00022989"/>
    </source>
</evidence>
<comment type="subcellular location">
    <subcellularLocation>
        <location evidence="1 11">Mitochondrion inner membrane</location>
        <topology evidence="1 11">Single-pass membrane protein</topology>
    </subcellularLocation>
</comment>
<evidence type="ECO:0000313" key="14">
    <source>
        <dbReference type="Proteomes" id="UP000738402"/>
    </source>
</evidence>
<gene>
    <name evidence="13" type="ORF">KL933_000931</name>
</gene>
<evidence type="ECO:0000259" key="12">
    <source>
        <dbReference type="Pfam" id="PF10443"/>
    </source>
</evidence>
<dbReference type="CDD" id="cd12433">
    <property type="entry name" value="RRM_Yme2p_like"/>
    <property type="match status" value="1"/>
</dbReference>
<evidence type="ECO:0000256" key="2">
    <source>
        <dbReference type="ARBA" id="ARBA00010320"/>
    </source>
</evidence>
<keyword evidence="4 11" id="KW-0507">mRNA processing</keyword>
<evidence type="ECO:0000256" key="1">
    <source>
        <dbReference type="ARBA" id="ARBA00004434"/>
    </source>
</evidence>
<dbReference type="GO" id="GO:0006397">
    <property type="term" value="P:mRNA processing"/>
    <property type="evidence" value="ECO:0007669"/>
    <property type="project" value="UniProtKB-UniRule"/>
</dbReference>
<evidence type="ECO:0000256" key="6">
    <source>
        <dbReference type="ARBA" id="ARBA00022792"/>
    </source>
</evidence>
<evidence type="ECO:0000256" key="4">
    <source>
        <dbReference type="ARBA" id="ARBA00022664"/>
    </source>
</evidence>
<dbReference type="Pfam" id="PF10443">
    <property type="entry name" value="RNA12"/>
    <property type="match status" value="1"/>
</dbReference>